<protein>
    <recommendedName>
        <fullName evidence="7">Major facilitator superfamily (MFS) profile domain-containing protein</fullName>
    </recommendedName>
</protein>
<name>D8M5B4_BLAHO</name>
<feature type="transmembrane region" description="Helical" evidence="6">
    <location>
        <begin position="85"/>
        <end position="108"/>
    </location>
</feature>
<gene>
    <name evidence="8" type="ORF">GSBLH_T00006597001</name>
</gene>
<dbReference type="RefSeq" id="XP_012897301.1">
    <property type="nucleotide sequence ID" value="XM_013041847.1"/>
</dbReference>
<evidence type="ECO:0000313" key="9">
    <source>
        <dbReference type="Proteomes" id="UP000008312"/>
    </source>
</evidence>
<evidence type="ECO:0000256" key="3">
    <source>
        <dbReference type="ARBA" id="ARBA00022692"/>
    </source>
</evidence>
<feature type="transmembrane region" description="Helical" evidence="6">
    <location>
        <begin position="51"/>
        <end position="73"/>
    </location>
</feature>
<keyword evidence="5 6" id="KW-0472">Membrane</keyword>
<dbReference type="Proteomes" id="UP000008312">
    <property type="component" value="Unassembled WGS sequence"/>
</dbReference>
<feature type="transmembrane region" description="Helical" evidence="6">
    <location>
        <begin position="417"/>
        <end position="440"/>
    </location>
</feature>
<accession>D8M5B4</accession>
<proteinExistence type="predicted"/>
<dbReference type="Pfam" id="PF07690">
    <property type="entry name" value="MFS_1"/>
    <property type="match status" value="1"/>
</dbReference>
<dbReference type="GO" id="GO:0016020">
    <property type="term" value="C:membrane"/>
    <property type="evidence" value="ECO:0007669"/>
    <property type="project" value="UniProtKB-SubCell"/>
</dbReference>
<feature type="transmembrane region" description="Helical" evidence="6">
    <location>
        <begin position="365"/>
        <end position="385"/>
    </location>
</feature>
<feature type="transmembrane region" description="Helical" evidence="6">
    <location>
        <begin position="339"/>
        <end position="359"/>
    </location>
</feature>
<keyword evidence="2" id="KW-0813">Transport</keyword>
<dbReference type="InterPro" id="IPR020846">
    <property type="entry name" value="MFS_dom"/>
</dbReference>
<dbReference type="EMBL" id="FN668657">
    <property type="protein sequence ID" value="CBK23253.2"/>
    <property type="molecule type" value="Genomic_DNA"/>
</dbReference>
<feature type="transmembrane region" description="Helical" evidence="6">
    <location>
        <begin position="267"/>
        <end position="288"/>
    </location>
</feature>
<evidence type="ECO:0000259" key="7">
    <source>
        <dbReference type="PROSITE" id="PS50850"/>
    </source>
</evidence>
<evidence type="ECO:0000313" key="8">
    <source>
        <dbReference type="EMBL" id="CBK23253.2"/>
    </source>
</evidence>
<comment type="subcellular location">
    <subcellularLocation>
        <location evidence="1">Membrane</location>
        <topology evidence="1">Multi-pass membrane protein</topology>
    </subcellularLocation>
</comment>
<feature type="domain" description="Major facilitator superfamily (MFS) profile" evidence="7">
    <location>
        <begin position="13"/>
        <end position="460"/>
    </location>
</feature>
<organism evidence="8">
    <name type="scientific">Blastocystis hominis</name>
    <dbReference type="NCBI Taxonomy" id="12968"/>
    <lineage>
        <taxon>Eukaryota</taxon>
        <taxon>Sar</taxon>
        <taxon>Stramenopiles</taxon>
        <taxon>Bigyra</taxon>
        <taxon>Opalozoa</taxon>
        <taxon>Opalinata</taxon>
        <taxon>Blastocystidae</taxon>
        <taxon>Blastocystis</taxon>
    </lineage>
</organism>
<dbReference type="GeneID" id="24922721"/>
<dbReference type="SUPFAM" id="SSF103473">
    <property type="entry name" value="MFS general substrate transporter"/>
    <property type="match status" value="1"/>
</dbReference>
<keyword evidence="9" id="KW-1185">Reference proteome</keyword>
<dbReference type="InParanoid" id="D8M5B4"/>
<evidence type="ECO:0000256" key="5">
    <source>
        <dbReference type="ARBA" id="ARBA00023136"/>
    </source>
</evidence>
<keyword evidence="3 6" id="KW-0812">Transmembrane</keyword>
<feature type="transmembrane region" description="Helical" evidence="6">
    <location>
        <begin position="185"/>
        <end position="206"/>
    </location>
</feature>
<keyword evidence="4 6" id="KW-1133">Transmembrane helix</keyword>
<evidence type="ECO:0000256" key="2">
    <source>
        <dbReference type="ARBA" id="ARBA00022448"/>
    </source>
</evidence>
<evidence type="ECO:0000256" key="1">
    <source>
        <dbReference type="ARBA" id="ARBA00004141"/>
    </source>
</evidence>
<dbReference type="PANTHER" id="PTHR23504">
    <property type="entry name" value="MAJOR FACILITATOR SUPERFAMILY DOMAIN-CONTAINING PROTEIN 10"/>
    <property type="match status" value="1"/>
</dbReference>
<evidence type="ECO:0000256" key="4">
    <source>
        <dbReference type="ARBA" id="ARBA00022989"/>
    </source>
</evidence>
<dbReference type="OMA" id="ICRPEHE"/>
<feature type="transmembrane region" description="Helical" evidence="6">
    <location>
        <begin position="308"/>
        <end position="327"/>
    </location>
</feature>
<evidence type="ECO:0000256" key="6">
    <source>
        <dbReference type="SAM" id="Phobius"/>
    </source>
</evidence>
<sequence length="460" mass="51521">MPIDVEKGFHKGTLFTCVLAITAQSVMNLIILPTMPFMVKYYIPDVDISEVGYYSGFILSLYYLGQIPGCIFWGWYADQHGRKKALLIITLFNVICTSGLGISSNYYLTLVIRLIHGFADGALNVTKTMIAEISNERNLPLGTSFVFLGAALGRLLGPVLGGYLSHPENFSTLTSHFPILLSHPFLLPFGISAFMFVFVAVSLLLFSEETISEEEMTTSRECKAEMKREISGILRKGSKDYINSHEQLLLQYHKYSKYSSILKERDVLLTVLLYLLLSLCQMAFDSLFSPVLANKKIYGGFEMSSEEISLILMVASPIALVTILYSPSLRKLFTYRRTLMINALGIAFCMFIYPIESLFNQYNKTVVFTVVIVIFCIVVVSNVSYKEFRGTIMAFAWFCSCRVLRCFPFSTDGAATRTISLFIMILGLVILLAAVIIHFLTDVCDKGRGSITSTIVHSNK</sequence>
<dbReference type="PROSITE" id="PS50850">
    <property type="entry name" value="MFS"/>
    <property type="match status" value="1"/>
</dbReference>
<dbReference type="PANTHER" id="PTHR23504:SF15">
    <property type="entry name" value="MAJOR FACILITATOR SUPERFAMILY (MFS) PROFILE DOMAIN-CONTAINING PROTEIN"/>
    <property type="match status" value="1"/>
</dbReference>
<dbReference type="InterPro" id="IPR011701">
    <property type="entry name" value="MFS"/>
</dbReference>
<dbReference type="AlphaFoldDB" id="D8M5B4"/>
<dbReference type="InterPro" id="IPR036259">
    <property type="entry name" value="MFS_trans_sf"/>
</dbReference>
<reference evidence="8" key="1">
    <citation type="submission" date="2010-02" db="EMBL/GenBank/DDBJ databases">
        <title>Sequencing and annotation of the Blastocystis hominis genome.</title>
        <authorList>
            <person name="Wincker P."/>
        </authorList>
    </citation>
    <scope>NUCLEOTIDE SEQUENCE</scope>
    <source>
        <strain evidence="8">Singapore isolate B</strain>
    </source>
</reference>
<dbReference type="OrthoDB" id="419616at2759"/>
<feature type="transmembrane region" description="Helical" evidence="6">
    <location>
        <begin position="12"/>
        <end position="31"/>
    </location>
</feature>
<feature type="transmembrane region" description="Helical" evidence="6">
    <location>
        <begin position="145"/>
        <end position="165"/>
    </location>
</feature>
<dbReference type="Gene3D" id="1.20.1250.20">
    <property type="entry name" value="MFS general substrate transporter like domains"/>
    <property type="match status" value="1"/>
</dbReference>
<dbReference type="GO" id="GO:0022857">
    <property type="term" value="F:transmembrane transporter activity"/>
    <property type="evidence" value="ECO:0007669"/>
    <property type="project" value="InterPro"/>
</dbReference>